<dbReference type="InterPro" id="IPR042335">
    <property type="entry name" value="ANKRD53"/>
</dbReference>
<reference evidence="4 5" key="1">
    <citation type="submission" date="2024-02" db="EMBL/GenBank/DDBJ databases">
        <title>Chromosome-scale genome assembly of the rough periwinkle Littorina saxatilis.</title>
        <authorList>
            <person name="De Jode A."/>
            <person name="Faria R."/>
            <person name="Formenti G."/>
            <person name="Sims Y."/>
            <person name="Smith T.P."/>
            <person name="Tracey A."/>
            <person name="Wood J.M.D."/>
            <person name="Zagrodzka Z.B."/>
            <person name="Johannesson K."/>
            <person name="Butlin R.K."/>
            <person name="Leder E.H."/>
        </authorList>
    </citation>
    <scope>NUCLEOTIDE SEQUENCE [LARGE SCALE GENOMIC DNA]</scope>
    <source>
        <strain evidence="4">Snail1</strain>
        <tissue evidence="4">Muscle</tissue>
    </source>
</reference>
<feature type="region of interest" description="Disordered" evidence="3">
    <location>
        <begin position="505"/>
        <end position="527"/>
    </location>
</feature>
<dbReference type="PANTHER" id="PTHR24160:SF1">
    <property type="entry name" value="ANKYRIN REPEAT DOMAIN-CONTAINING PROTEIN 53"/>
    <property type="match status" value="1"/>
</dbReference>
<gene>
    <name evidence="4" type="ORF">V1264_014069</name>
</gene>
<keyword evidence="5" id="KW-1185">Reference proteome</keyword>
<dbReference type="AlphaFoldDB" id="A0AAN9BRQ1"/>
<accession>A0AAN9BRQ1</accession>
<dbReference type="PROSITE" id="PS50088">
    <property type="entry name" value="ANK_REPEAT"/>
    <property type="match status" value="1"/>
</dbReference>
<name>A0AAN9BRQ1_9CAEN</name>
<dbReference type="InterPro" id="IPR036770">
    <property type="entry name" value="Ankyrin_rpt-contain_sf"/>
</dbReference>
<dbReference type="GO" id="GO:0031116">
    <property type="term" value="P:positive regulation of microtubule polymerization"/>
    <property type="evidence" value="ECO:0007669"/>
    <property type="project" value="TreeGrafter"/>
</dbReference>
<proteinExistence type="predicted"/>
<keyword evidence="1" id="KW-0040">ANK repeat</keyword>
<evidence type="ECO:0008006" key="6">
    <source>
        <dbReference type="Google" id="ProtNLM"/>
    </source>
</evidence>
<feature type="region of interest" description="Disordered" evidence="3">
    <location>
        <begin position="335"/>
        <end position="354"/>
    </location>
</feature>
<dbReference type="SMART" id="SM00248">
    <property type="entry name" value="ANK"/>
    <property type="match status" value="4"/>
</dbReference>
<feature type="region of interest" description="Disordered" evidence="3">
    <location>
        <begin position="401"/>
        <end position="426"/>
    </location>
</feature>
<dbReference type="Pfam" id="PF00023">
    <property type="entry name" value="Ank"/>
    <property type="match status" value="1"/>
</dbReference>
<dbReference type="GO" id="GO:0060236">
    <property type="term" value="P:regulation of mitotic spindle organization"/>
    <property type="evidence" value="ECO:0007669"/>
    <property type="project" value="TreeGrafter"/>
</dbReference>
<dbReference type="Pfam" id="PF12796">
    <property type="entry name" value="Ank_2"/>
    <property type="match status" value="1"/>
</dbReference>
<protein>
    <recommendedName>
        <fullName evidence="6">Ankyrin repeat domain-containing protein 53</fullName>
    </recommendedName>
</protein>
<dbReference type="Gene3D" id="1.25.40.20">
    <property type="entry name" value="Ankyrin repeat-containing domain"/>
    <property type="match status" value="1"/>
</dbReference>
<evidence type="ECO:0000256" key="1">
    <source>
        <dbReference type="PROSITE-ProRule" id="PRU00023"/>
    </source>
</evidence>
<feature type="repeat" description="ANK" evidence="1">
    <location>
        <begin position="148"/>
        <end position="180"/>
    </location>
</feature>
<feature type="compositionally biased region" description="Low complexity" evidence="3">
    <location>
        <begin position="9"/>
        <end position="21"/>
    </location>
</feature>
<feature type="compositionally biased region" description="Basic and acidic residues" evidence="3">
    <location>
        <begin position="344"/>
        <end position="354"/>
    </location>
</feature>
<feature type="region of interest" description="Disordered" evidence="3">
    <location>
        <begin position="256"/>
        <end position="298"/>
    </location>
</feature>
<comment type="caution">
    <text evidence="4">The sequence shown here is derived from an EMBL/GenBank/DDBJ whole genome shotgun (WGS) entry which is preliminary data.</text>
</comment>
<feature type="region of interest" description="Disordered" evidence="3">
    <location>
        <begin position="1"/>
        <end position="36"/>
    </location>
</feature>
<dbReference type="GO" id="GO:0000922">
    <property type="term" value="C:spindle pole"/>
    <property type="evidence" value="ECO:0007669"/>
    <property type="project" value="TreeGrafter"/>
</dbReference>
<dbReference type="SUPFAM" id="SSF48403">
    <property type="entry name" value="Ankyrin repeat"/>
    <property type="match status" value="1"/>
</dbReference>
<dbReference type="Proteomes" id="UP001374579">
    <property type="component" value="Unassembled WGS sequence"/>
</dbReference>
<evidence type="ECO:0000313" key="4">
    <source>
        <dbReference type="EMBL" id="KAK7110144.1"/>
    </source>
</evidence>
<dbReference type="PROSITE" id="PS50297">
    <property type="entry name" value="ANK_REP_REGION"/>
    <property type="match status" value="1"/>
</dbReference>
<sequence length="571" mass="63925">MSTSLGQPSTKTLTTGSLTGTMSASGRGGGTYRRRRAKMTNEKKIADDEFMAAAIGDVEWLKQTLRENGGDIHFDKNGLTPLHLSAIHGRLECLKLCIEKFKQDVNMPSSTGWRPVHLVISNQTGKRAMQCLSYLLEKGANPSIENDDGITPVHQAASEGHVQCLKLLIEVGAKIDERDCRGNTPLDLAKLWAHRKCARILASEGWHQDKSGVAKEMQQLKKVKMQQVLQELEDDEESKLDQQFYGQAAYDQWLSTRGLQPKATGPPKSDAPKPKKGNVKIREPLMKPNSVASSGHGDVTAEKGALTMSVSIGKKHSAGSKASRRDTVATIMSEADFGLSDGQSSKEERKPEVQRTIHVNPNRWNPSPFIPGKEYVPVLKDEYPRDEYTMMPRTDGAKKFFDGKHVTDDEGDEEQKEELKKKKLRRPKLPREVVHKVLSGDPTLHERPMLFKTQHIYDVHKKHKYALDEKPASEAPLHLCNDINSQLVKMSIRFPTDKNQDYFIHRQRGSHGQKSSGDRSSKRSEALTDWNPEVYPLPALLTTLKQMSKPDHYPNIHGQTHGVSFGDLATR</sequence>
<dbReference type="PRINTS" id="PR01415">
    <property type="entry name" value="ANKYRIN"/>
</dbReference>
<dbReference type="PANTHER" id="PTHR24160">
    <property type="entry name" value="ANKYRIN REPEAT DOMAIN-CONTAINING PROTEIN 53"/>
    <property type="match status" value="1"/>
</dbReference>
<organism evidence="4 5">
    <name type="scientific">Littorina saxatilis</name>
    <dbReference type="NCBI Taxonomy" id="31220"/>
    <lineage>
        <taxon>Eukaryota</taxon>
        <taxon>Metazoa</taxon>
        <taxon>Spiralia</taxon>
        <taxon>Lophotrochozoa</taxon>
        <taxon>Mollusca</taxon>
        <taxon>Gastropoda</taxon>
        <taxon>Caenogastropoda</taxon>
        <taxon>Littorinimorpha</taxon>
        <taxon>Littorinoidea</taxon>
        <taxon>Littorinidae</taxon>
        <taxon>Littorina</taxon>
    </lineage>
</organism>
<dbReference type="GO" id="GO:1902412">
    <property type="term" value="P:regulation of mitotic cytokinesis"/>
    <property type="evidence" value="ECO:0007669"/>
    <property type="project" value="InterPro"/>
</dbReference>
<dbReference type="InterPro" id="IPR002110">
    <property type="entry name" value="Ankyrin_rpt"/>
</dbReference>
<feature type="compositionally biased region" description="Basic and acidic residues" evidence="3">
    <location>
        <begin position="516"/>
        <end position="526"/>
    </location>
</feature>
<dbReference type="EMBL" id="JBAMIC010000003">
    <property type="protein sequence ID" value="KAK7110144.1"/>
    <property type="molecule type" value="Genomic_DNA"/>
</dbReference>
<keyword evidence="2" id="KW-0175">Coiled coil</keyword>
<feature type="coiled-coil region" evidence="2">
    <location>
        <begin position="215"/>
        <end position="242"/>
    </location>
</feature>
<evidence type="ECO:0000313" key="5">
    <source>
        <dbReference type="Proteomes" id="UP001374579"/>
    </source>
</evidence>
<evidence type="ECO:0000256" key="3">
    <source>
        <dbReference type="SAM" id="MobiDB-lite"/>
    </source>
</evidence>
<evidence type="ECO:0000256" key="2">
    <source>
        <dbReference type="SAM" id="Coils"/>
    </source>
</evidence>
<dbReference type="GO" id="GO:0007080">
    <property type="term" value="P:mitotic metaphase chromosome alignment"/>
    <property type="evidence" value="ECO:0007669"/>
    <property type="project" value="TreeGrafter"/>
</dbReference>